<dbReference type="RefSeq" id="XP_028865258.1">
    <property type="nucleotide sequence ID" value="XM_029009425.1"/>
</dbReference>
<evidence type="ECO:0000256" key="1">
    <source>
        <dbReference type="SAM" id="Coils"/>
    </source>
</evidence>
<evidence type="ECO:0000256" key="3">
    <source>
        <dbReference type="SAM" id="Phobius"/>
    </source>
</evidence>
<gene>
    <name evidence="4" type="ORF">BOVATA_005080</name>
</gene>
<dbReference type="GeneID" id="39872785"/>
<keyword evidence="1" id="KW-0175">Coiled coil</keyword>
<keyword evidence="3" id="KW-0472">Membrane</keyword>
<dbReference type="EMBL" id="BDSA01000001">
    <property type="protein sequence ID" value="GBE59015.1"/>
    <property type="molecule type" value="Genomic_DNA"/>
</dbReference>
<protein>
    <submittedName>
        <fullName evidence="4">Extracellular matrix-binding ebh</fullName>
    </submittedName>
</protein>
<sequence length="2634" mass="292131">MAPKALTDCPENLREAIDWLLQVKSGDGISTLSDALGKLFDNAVQDAENSLSSLPESDEPSARDVISRLQGFRSTLPKDSANLNQNILHRLCSSVANFVGYKPPGTYDGSGIVYGDASRLCDAVVSFLHRVIRDVRDNQPYVVGGALLSGLVGDLEKARWSGHHGFKAVVSSVASGLGIYNENVKASNDRVKRPISDIIDYVKDEGGELPPKISKLNETNPSDTDVNEAEALTKACVEKGKDFGKAFASKTHKHYMKDAFDDLNASLRDKIHNARLSVAREAAMLNRWSKKQLENYKAMVKLIKQAFRKLRENINSRIKKEVTDLVESLKGLVKNILAKLENISKTLGKIISDLDNWMTEAEEILDAALKLVQNTYDELDDTDKTKDKLDKAIERVEEKLEQRVQELNTWKSAVDSVIRNAIKNSESVHTALDKERDNSTFGKNIGHIEDANKEISQANNDLGQRVSELGQWKEAADTILESVISESNKVRGKLEHKDSSSTTIAQGVQKINAAKEKVTQVDTKLVEVGRDLQTWNSAARSVLGTAVGKARDVHGRLDHTKTDNGHILGKKISEIDEAKKGIEEANKVLEQQVGNLNTWISTAEGIRAAAEQKAKEAYEKLEPHKALSEKIGEVVQANEKIKRVHTQLSGVEKSLGEWKQEATNVLAGAIENANYVYDKLDPNEKDVSKGFIIGHNIEHVSSNNKHIMSANQALAGEVDNIGKWRDTAKDVITKAEGKCGKILEKVKTDPQGKESEIYKEAQLLKKKAENLLNAYSQAHRNFKNLKKAVPAAIEQLEGEMKNDLVRLQKEIVGKMIEHVGSILNDIKGRVEQIKGNGSSGTGLEGIKQGVQNYYNFFQGTFDKAVGGWIDDILGHNGLIKKLLEWQGKGDEELKKDLENSGLGGFIKEPLTVQVTNAVHVFTSGQSFADSIEKKIEKVKDACELFALRLEQELEKDVNSGVLALALKAKEAMVNEVHEPSKKSHLQSIIANANCECDCRYYCKKGNPDRCQKCEQPKCNLTQAVATTLVTVSSVARQVGKELHSVLLGNGTGMGDKSIAGELDSVARLTRTLDKNLEDAEKEAKNGPQPSTPSNQGNNILQKVTEIEGKVKEGMKDDVTSGITVAKTMSLYEKTKTTSGSAYKTLIDTTIPNAMQPFKQMAEFKNQPDQQKQLEIGEVKDAKGLINYHFTEIKDELEQIAHIVNSNIQTSHPTSGAKDGVKNYLGDLEQMVKHAAQEDYQLDSAVDPQHKNVQGLAAIQDRINKLHTGEFRKTAEITTAVQGLQNEIKTLRGKLKKEQDVGAENGVVDVLKEMRGKGLSSDKDWQGKDKKVSGLGKIEESLKGENGRLDKETKSIDTAIKKLRWQLTVLGFKLDNGLVDDDLMDQLKKLKNEIDKGGKGGLQAIYNAISGLQKGQFADNPNKIGAAMSPIKTELTALQKALKGANGNKDDVITRLTELQTDGLGEKEDWQSDNNGTKKGLGLIEKDLNTQQKTLNTQPGDIDSGVDQITGELDRLQSDLQDKVTKKLTMLKNKGLTNSEQEWEVDDKKHNGLAKITNDIKELKENEFTSKPIEITQHIGQIKNELDEQRNKLEREVTARLRDLQSKGLADGEWNLGSQKISGLEKITNGISDIKAENVEDVKHKLSILRGVIKYIARDIRDSLTQLKDNMIGNRLRKIRDDLQQLHISLVKGAIKDCEGFINADADVFKQRCIDELTHYVNQELNAEKNKLLAEARRQYVSTVKEMLSAFAAKVESELEELPGNIDRDLTIGFKGFTRQMEDGTTDDVSTEKGNNINKLVNVKYPKDVSALSSAFMKFFGPLKDYVKNETKRVHDEESKKENPSLSPPAEPYALKLYEVNAAINTVLIHIQDIQGFDHRLPQLLAALTKALSEMKPEAFGKITTPLLDTVGRGLRDFAAEFGDAYVSAYSGAECREADADKYAKVLLSFTPMVHEALNHMVDKCGTNWRGNKICKLTGDGRDNGLGNYLTRCGYKVSTTDGLQEGELQNHFSGGAVYELLKSPVADVSVKMLIGGEPPENGINVVDIVGLFHNMLCRYLQACHLKVHASPRYPCTVRDMLSWLSGLQYTPVVDKLTDHCRALLNRKCDNNDVPNRDDAVMAQCINNLPYDIANSCSHANSLLIAIQGHGRGFDLAAYPYSVDLANNRAQLYYPADPEELLDMMTQIVCRLCRVLYFLYAQCCRDAAKTKGWRQCHYGRQVPSSHWQCNPLNKQATEACHNCPPTSPLQSFLSDSCPNLLPHKLTVVDNAIECANCPGNLPGQQCLTPLGFWDLSLAASMRRTGKELSKSLGRLCSDADACLFQLCRTLRLLCPSAPQSLGDMLVLFTQLLKMWDHESYRGAYSPHESYISHLNGDAINGLFPLWTELHGSYLNSNLTDALKALADHDHEKSEHNALSSLSAEPPCQAPAICAPFLQPLALHANHTFPQKHAQLYISWVVWLAWQLWDLLESLLDALNNIDCTAHGCATCLCQPGNHGDKDACHCPSIVECGGPLPTLYRYGFTYRNAHVDLNAQLTKALHSDRFAKLFHQIDQLLWHIRAPFLFTTIALWLTATLYILHSLLYRMDVLHIRSHLLTTRASHLIDVKALLAGSRRMLSLYNDVDYFDDEPVDMSQ</sequence>
<dbReference type="VEuPathDB" id="PiroplasmaDB:BOVATA_005080"/>
<feature type="coiled-coil region" evidence="1">
    <location>
        <begin position="379"/>
        <end position="413"/>
    </location>
</feature>
<evidence type="ECO:0000313" key="4">
    <source>
        <dbReference type="EMBL" id="GBE59015.1"/>
    </source>
</evidence>
<feature type="transmembrane region" description="Helical" evidence="3">
    <location>
        <begin position="2562"/>
        <end position="2583"/>
    </location>
</feature>
<proteinExistence type="predicted"/>
<keyword evidence="5" id="KW-1185">Reference proteome</keyword>
<accession>A0A2H6K7P8</accession>
<evidence type="ECO:0000313" key="5">
    <source>
        <dbReference type="Proteomes" id="UP000236319"/>
    </source>
</evidence>
<feature type="compositionally biased region" description="Polar residues" evidence="2">
    <location>
        <begin position="1087"/>
        <end position="1100"/>
    </location>
</feature>
<feature type="region of interest" description="Disordered" evidence="2">
    <location>
        <begin position="1078"/>
        <end position="1100"/>
    </location>
</feature>
<dbReference type="Proteomes" id="UP000236319">
    <property type="component" value="Unassembled WGS sequence"/>
</dbReference>
<comment type="caution">
    <text evidence="4">The sequence shown here is derived from an EMBL/GenBank/DDBJ whole genome shotgun (WGS) entry which is preliminary data.</text>
</comment>
<organism evidence="4 5">
    <name type="scientific">Babesia ovata</name>
    <dbReference type="NCBI Taxonomy" id="189622"/>
    <lineage>
        <taxon>Eukaryota</taxon>
        <taxon>Sar</taxon>
        <taxon>Alveolata</taxon>
        <taxon>Apicomplexa</taxon>
        <taxon>Aconoidasida</taxon>
        <taxon>Piroplasmida</taxon>
        <taxon>Babesiidae</taxon>
        <taxon>Babesia</taxon>
    </lineage>
</organism>
<keyword evidence="3" id="KW-0812">Transmembrane</keyword>
<evidence type="ECO:0000256" key="2">
    <source>
        <dbReference type="SAM" id="MobiDB-lite"/>
    </source>
</evidence>
<feature type="coiled-coil region" evidence="1">
    <location>
        <begin position="758"/>
        <end position="788"/>
    </location>
</feature>
<reference evidence="4 5" key="1">
    <citation type="journal article" date="2017" name="BMC Genomics">
        <title>Whole-genome assembly of Babesia ovata and comparative genomics between closely related pathogens.</title>
        <authorList>
            <person name="Yamagishi J."/>
            <person name="Asada M."/>
            <person name="Hakimi H."/>
            <person name="Tanaka T.Q."/>
            <person name="Sugimoto C."/>
            <person name="Kawazu S."/>
        </authorList>
    </citation>
    <scope>NUCLEOTIDE SEQUENCE [LARGE SCALE GENOMIC DNA]</scope>
    <source>
        <strain evidence="4 5">Miyake</strain>
    </source>
</reference>
<name>A0A2H6K7P8_9APIC</name>
<keyword evidence="3" id="KW-1133">Transmembrane helix</keyword>